<keyword evidence="4" id="KW-1017">Isopeptide bond</keyword>
<evidence type="ECO:0000259" key="11">
    <source>
        <dbReference type="Pfam" id="PF10497"/>
    </source>
</evidence>
<evidence type="ECO:0000256" key="3">
    <source>
        <dbReference type="ARBA" id="ARBA00022490"/>
    </source>
</evidence>
<dbReference type="InterPro" id="IPR040221">
    <property type="entry name" value="CDCA7/CDA7L"/>
</dbReference>
<keyword evidence="6" id="KW-0832">Ubl conjugation</keyword>
<dbReference type="Pfam" id="PF10497">
    <property type="entry name" value="zf-4CXXC_R1"/>
    <property type="match status" value="1"/>
</dbReference>
<evidence type="ECO:0000256" key="9">
    <source>
        <dbReference type="ARBA" id="ARBA00023242"/>
    </source>
</evidence>
<evidence type="ECO:0000256" key="6">
    <source>
        <dbReference type="ARBA" id="ARBA00022843"/>
    </source>
</evidence>
<organism evidence="12 13">
    <name type="scientific">Diploptera punctata</name>
    <name type="common">Pacific beetle cockroach</name>
    <dbReference type="NCBI Taxonomy" id="6984"/>
    <lineage>
        <taxon>Eukaryota</taxon>
        <taxon>Metazoa</taxon>
        <taxon>Ecdysozoa</taxon>
        <taxon>Arthropoda</taxon>
        <taxon>Hexapoda</taxon>
        <taxon>Insecta</taxon>
        <taxon>Pterygota</taxon>
        <taxon>Neoptera</taxon>
        <taxon>Polyneoptera</taxon>
        <taxon>Dictyoptera</taxon>
        <taxon>Blattodea</taxon>
        <taxon>Blaberoidea</taxon>
        <taxon>Blaberidae</taxon>
        <taxon>Diplopterinae</taxon>
        <taxon>Diploptera</taxon>
    </lineage>
</organism>
<keyword evidence="7" id="KW-0805">Transcription regulation</keyword>
<comment type="caution">
    <text evidence="12">The sequence shown here is derived from an EMBL/GenBank/DDBJ whole genome shotgun (WGS) entry which is preliminary data.</text>
</comment>
<gene>
    <name evidence="12" type="ORF">L9F63_002734</name>
</gene>
<keyword evidence="5" id="KW-0597">Phosphoprotein</keyword>
<reference evidence="12" key="1">
    <citation type="journal article" date="2023" name="IScience">
        <title>Live-bearing cockroach genome reveals convergent evolutionary mechanisms linked to viviparity in insects and beyond.</title>
        <authorList>
            <person name="Fouks B."/>
            <person name="Harrison M.C."/>
            <person name="Mikhailova A.A."/>
            <person name="Marchal E."/>
            <person name="English S."/>
            <person name="Carruthers M."/>
            <person name="Jennings E.C."/>
            <person name="Chiamaka E.L."/>
            <person name="Frigard R.A."/>
            <person name="Pippel M."/>
            <person name="Attardo G.M."/>
            <person name="Benoit J.B."/>
            <person name="Bornberg-Bauer E."/>
            <person name="Tobe S.S."/>
        </authorList>
    </citation>
    <scope>NUCLEOTIDE SEQUENCE</scope>
    <source>
        <strain evidence="12">Stay&amp;Tobe</strain>
    </source>
</reference>
<sequence>MAEKSDLENERKKYKGRGFLKELSALRESRKSIPPSSKSLSKTKNPLQEIRRSKKVKERSSRMINISDKVKKNLFREDILKNPQRRISKQVAQKSMIVSPDEITEEHLINVAQKITEKTYSMKHGTTCHQCRQKTMDTKTICRSGKCIGLRGQFCGPCLKNRYGENAEGALKNPHWACPPCRDLCNCSICRTRVGKQPTGILVPLVKKEGYSSVKDYLQYCGE</sequence>
<dbReference type="Proteomes" id="UP001233999">
    <property type="component" value="Unassembled WGS sequence"/>
</dbReference>
<keyword evidence="9" id="KW-0539">Nucleus</keyword>
<accession>A0AAD7ZRD9</accession>
<proteinExistence type="predicted"/>
<dbReference type="AlphaFoldDB" id="A0AAD7ZRD9"/>
<feature type="region of interest" description="Disordered" evidence="10">
    <location>
        <begin position="26"/>
        <end position="61"/>
    </location>
</feature>
<evidence type="ECO:0000256" key="2">
    <source>
        <dbReference type="ARBA" id="ARBA00004496"/>
    </source>
</evidence>
<dbReference type="PANTHER" id="PTHR31169:SF8">
    <property type="entry name" value="ZINC-FINGER DOMAIN OF MONOAMINE-OXIDASE A REPRESSOR R1 PROTEIN"/>
    <property type="match status" value="1"/>
</dbReference>
<evidence type="ECO:0000256" key="1">
    <source>
        <dbReference type="ARBA" id="ARBA00004123"/>
    </source>
</evidence>
<comment type="subcellular location">
    <subcellularLocation>
        <location evidence="2">Cytoplasm</location>
    </subcellularLocation>
    <subcellularLocation>
        <location evidence="1">Nucleus</location>
    </subcellularLocation>
</comment>
<dbReference type="PANTHER" id="PTHR31169">
    <property type="entry name" value="OS05G0300700 PROTEIN"/>
    <property type="match status" value="1"/>
</dbReference>
<dbReference type="InterPro" id="IPR018866">
    <property type="entry name" value="Znf-4CXXC_R1"/>
</dbReference>
<evidence type="ECO:0000256" key="8">
    <source>
        <dbReference type="ARBA" id="ARBA00023163"/>
    </source>
</evidence>
<keyword evidence="8" id="KW-0804">Transcription</keyword>
<name>A0AAD7ZRD9_DIPPU</name>
<evidence type="ECO:0000256" key="5">
    <source>
        <dbReference type="ARBA" id="ARBA00022553"/>
    </source>
</evidence>
<dbReference type="GO" id="GO:0005634">
    <property type="term" value="C:nucleus"/>
    <property type="evidence" value="ECO:0007669"/>
    <property type="project" value="UniProtKB-SubCell"/>
</dbReference>
<dbReference type="GO" id="GO:0005737">
    <property type="term" value="C:cytoplasm"/>
    <property type="evidence" value="ECO:0007669"/>
    <property type="project" value="UniProtKB-SubCell"/>
</dbReference>
<dbReference type="GO" id="GO:0006355">
    <property type="term" value="P:regulation of DNA-templated transcription"/>
    <property type="evidence" value="ECO:0007669"/>
    <property type="project" value="InterPro"/>
</dbReference>
<dbReference type="EMBL" id="JASPKZ010007268">
    <property type="protein sequence ID" value="KAJ9585469.1"/>
    <property type="molecule type" value="Genomic_DNA"/>
</dbReference>
<keyword evidence="3" id="KW-0963">Cytoplasm</keyword>
<feature type="compositionally biased region" description="Low complexity" evidence="10">
    <location>
        <begin position="32"/>
        <end position="46"/>
    </location>
</feature>
<reference evidence="12" key="2">
    <citation type="submission" date="2023-05" db="EMBL/GenBank/DDBJ databases">
        <authorList>
            <person name="Fouks B."/>
        </authorList>
    </citation>
    <scope>NUCLEOTIDE SEQUENCE</scope>
    <source>
        <strain evidence="12">Stay&amp;Tobe</strain>
        <tissue evidence="12">Testes</tissue>
    </source>
</reference>
<evidence type="ECO:0000313" key="13">
    <source>
        <dbReference type="Proteomes" id="UP001233999"/>
    </source>
</evidence>
<evidence type="ECO:0000313" key="12">
    <source>
        <dbReference type="EMBL" id="KAJ9585469.1"/>
    </source>
</evidence>
<feature type="domain" description="Zinc-finger" evidence="11">
    <location>
        <begin position="121"/>
        <end position="218"/>
    </location>
</feature>
<evidence type="ECO:0000256" key="10">
    <source>
        <dbReference type="SAM" id="MobiDB-lite"/>
    </source>
</evidence>
<keyword evidence="13" id="KW-1185">Reference proteome</keyword>
<evidence type="ECO:0000256" key="7">
    <source>
        <dbReference type="ARBA" id="ARBA00023015"/>
    </source>
</evidence>
<evidence type="ECO:0000256" key="4">
    <source>
        <dbReference type="ARBA" id="ARBA00022499"/>
    </source>
</evidence>
<protein>
    <recommendedName>
        <fullName evidence="11">Zinc-finger domain-containing protein</fullName>
    </recommendedName>
</protein>